<dbReference type="PANTHER" id="PTHR46438">
    <property type="entry name" value="ALPHA/BETA-HYDROLASES SUPERFAMILY PROTEIN"/>
    <property type="match status" value="1"/>
</dbReference>
<dbReference type="PANTHER" id="PTHR46438:SF2">
    <property type="entry name" value="ALPHA_BETA-HYDROLASES SUPERFAMILY PROTEIN"/>
    <property type="match status" value="1"/>
</dbReference>
<reference evidence="2 3" key="2">
    <citation type="submission" date="2018-03" db="EMBL/GenBank/DDBJ databases">
        <title>The ancient ancestry and fast evolution of plastids.</title>
        <authorList>
            <person name="Moore K.R."/>
            <person name="Magnabosco C."/>
            <person name="Momper L."/>
            <person name="Gold D.A."/>
            <person name="Bosak T."/>
            <person name="Fournier G.P."/>
        </authorList>
    </citation>
    <scope>NUCLEOTIDE SEQUENCE [LARGE SCALE GENOMIC DNA]</scope>
    <source>
        <strain evidence="2 3">ULC18</strain>
    </source>
</reference>
<accession>A0A2T1DTP9</accession>
<dbReference type="EMBL" id="PVWK01000158">
    <property type="protein sequence ID" value="PSB23886.1"/>
    <property type="molecule type" value="Genomic_DNA"/>
</dbReference>
<gene>
    <name evidence="2" type="ORF">C7B82_29345</name>
</gene>
<keyword evidence="3" id="KW-1185">Reference proteome</keyword>
<dbReference type="Pfam" id="PF00561">
    <property type="entry name" value="Abhydrolase_1"/>
    <property type="match status" value="1"/>
</dbReference>
<reference evidence="3" key="1">
    <citation type="submission" date="2018-02" db="EMBL/GenBank/DDBJ databases">
        <authorList>
            <person name="Moore K."/>
            <person name="Momper L."/>
        </authorList>
    </citation>
    <scope>NUCLEOTIDE SEQUENCE [LARGE SCALE GENOMIC DNA]</scope>
    <source>
        <strain evidence="3">ULC18</strain>
    </source>
</reference>
<dbReference type="SUPFAM" id="SSF53474">
    <property type="entry name" value="alpha/beta-Hydrolases"/>
    <property type="match status" value="1"/>
</dbReference>
<dbReference type="InterPro" id="IPR000073">
    <property type="entry name" value="AB_hydrolase_1"/>
</dbReference>
<name>A0A2T1DTP9_9CYAN</name>
<keyword evidence="2" id="KW-0378">Hydrolase</keyword>
<protein>
    <submittedName>
        <fullName evidence="2">Alpha/beta hydrolase</fullName>
    </submittedName>
</protein>
<organism evidence="2 3">
    <name type="scientific">Stenomitos frigidus ULC18</name>
    <dbReference type="NCBI Taxonomy" id="2107698"/>
    <lineage>
        <taxon>Bacteria</taxon>
        <taxon>Bacillati</taxon>
        <taxon>Cyanobacteriota</taxon>
        <taxon>Cyanophyceae</taxon>
        <taxon>Leptolyngbyales</taxon>
        <taxon>Leptolyngbyaceae</taxon>
        <taxon>Stenomitos</taxon>
    </lineage>
</organism>
<comment type="caution">
    <text evidence="2">The sequence shown here is derived from an EMBL/GenBank/DDBJ whole genome shotgun (WGS) entry which is preliminary data.</text>
</comment>
<dbReference type="GO" id="GO:0016787">
    <property type="term" value="F:hydrolase activity"/>
    <property type="evidence" value="ECO:0007669"/>
    <property type="project" value="UniProtKB-KW"/>
</dbReference>
<sequence>MLQFHPPGIGQQVVETSLGRMVYYTPVGQPWTIPSPKAPPLLFLHSFGGGASGYEWSKVYPAFLDSHRVLVPDLIGWGQSAHPARAYQVADYLTTLTEFIQKTCTAPVTIVASSLTGAIAIRLAIQEPALVKALFLISPSGFADFGQDAGRRLPLQAINTPLIDQLIYTLGATTEISVRSFLERFLFAQPDRISQEMVEAYLESARQPNAQDAALAFLRGDLYFDLARYLPQLRVPTVILWGEKAQFISADSGQRLAGLNPSRVKAFVRLSDAGVLAHLEQPAIVIGLLRQFLPELEAER</sequence>
<dbReference type="Proteomes" id="UP000239576">
    <property type="component" value="Unassembled WGS sequence"/>
</dbReference>
<feature type="domain" description="AB hydrolase-1" evidence="1">
    <location>
        <begin position="39"/>
        <end position="281"/>
    </location>
</feature>
<dbReference type="RefSeq" id="WP_106260705.1">
    <property type="nucleotide sequence ID" value="NZ_CAWNSW010000147.1"/>
</dbReference>
<evidence type="ECO:0000313" key="3">
    <source>
        <dbReference type="Proteomes" id="UP000239576"/>
    </source>
</evidence>
<dbReference type="AlphaFoldDB" id="A0A2T1DTP9"/>
<evidence type="ECO:0000313" key="2">
    <source>
        <dbReference type="EMBL" id="PSB23886.1"/>
    </source>
</evidence>
<dbReference type="PRINTS" id="PR00111">
    <property type="entry name" value="ABHYDROLASE"/>
</dbReference>
<dbReference type="InterPro" id="IPR029058">
    <property type="entry name" value="AB_hydrolase_fold"/>
</dbReference>
<dbReference type="OrthoDB" id="526428at2"/>
<proteinExistence type="predicted"/>
<dbReference type="Gene3D" id="3.40.50.1820">
    <property type="entry name" value="alpha/beta hydrolase"/>
    <property type="match status" value="1"/>
</dbReference>
<evidence type="ECO:0000259" key="1">
    <source>
        <dbReference type="Pfam" id="PF00561"/>
    </source>
</evidence>